<dbReference type="PANTHER" id="PTHR43601">
    <property type="entry name" value="THIOREDOXIN, MITOCHONDRIAL"/>
    <property type="match status" value="1"/>
</dbReference>
<comment type="similarity">
    <text evidence="1">Belongs to the thioredoxin family.</text>
</comment>
<dbReference type="PRINTS" id="PR00421">
    <property type="entry name" value="THIOREDOXIN"/>
</dbReference>
<dbReference type="InterPro" id="IPR036249">
    <property type="entry name" value="Thioredoxin-like_sf"/>
</dbReference>
<dbReference type="OrthoDB" id="2121326at2759"/>
<dbReference type="Pfam" id="PF00085">
    <property type="entry name" value="Thioredoxin"/>
    <property type="match status" value="1"/>
</dbReference>
<dbReference type="InterPro" id="IPR013766">
    <property type="entry name" value="Thioredoxin_domain"/>
</dbReference>
<dbReference type="Proteomes" id="UP000318571">
    <property type="component" value="Chromosome 2"/>
</dbReference>
<dbReference type="PROSITE" id="PS51352">
    <property type="entry name" value="THIOREDOXIN_2"/>
    <property type="match status" value="1"/>
</dbReference>
<organism evidence="7 8">
    <name type="scientific">Tigriopus californicus</name>
    <name type="common">Marine copepod</name>
    <dbReference type="NCBI Taxonomy" id="6832"/>
    <lineage>
        <taxon>Eukaryota</taxon>
        <taxon>Metazoa</taxon>
        <taxon>Ecdysozoa</taxon>
        <taxon>Arthropoda</taxon>
        <taxon>Crustacea</taxon>
        <taxon>Multicrustacea</taxon>
        <taxon>Hexanauplia</taxon>
        <taxon>Copepoda</taxon>
        <taxon>Harpacticoida</taxon>
        <taxon>Harpacticidae</taxon>
        <taxon>Tigriopus</taxon>
    </lineage>
</organism>
<comment type="caution">
    <text evidence="7">The sequence shown here is derived from an EMBL/GenBank/DDBJ whole genome shotgun (WGS) entry which is preliminary data.</text>
</comment>
<dbReference type="FunFam" id="3.40.30.10:FF:000001">
    <property type="entry name" value="Thioredoxin"/>
    <property type="match status" value="1"/>
</dbReference>
<evidence type="ECO:0000256" key="4">
    <source>
        <dbReference type="ARBA" id="ARBA00023157"/>
    </source>
</evidence>
<evidence type="ECO:0000313" key="7">
    <source>
        <dbReference type="EMBL" id="TRY74908.1"/>
    </source>
</evidence>
<dbReference type="GO" id="GO:0045454">
    <property type="term" value="P:cell redox homeostasis"/>
    <property type="evidence" value="ECO:0007669"/>
    <property type="project" value="TreeGrafter"/>
</dbReference>
<dbReference type="InterPro" id="IPR017937">
    <property type="entry name" value="Thioredoxin_CS"/>
</dbReference>
<proteinExistence type="inferred from homology"/>
<dbReference type="GO" id="GO:0005739">
    <property type="term" value="C:mitochondrion"/>
    <property type="evidence" value="ECO:0007669"/>
    <property type="project" value="TreeGrafter"/>
</dbReference>
<feature type="domain" description="Thioredoxin" evidence="6">
    <location>
        <begin position="23"/>
        <end position="136"/>
    </location>
</feature>
<name>A0A553PB57_TIGCA</name>
<evidence type="ECO:0000256" key="1">
    <source>
        <dbReference type="ARBA" id="ARBA00008987"/>
    </source>
</evidence>
<dbReference type="SUPFAM" id="SSF52833">
    <property type="entry name" value="Thioredoxin-like"/>
    <property type="match status" value="1"/>
</dbReference>
<evidence type="ECO:0000259" key="6">
    <source>
        <dbReference type="PROSITE" id="PS51352"/>
    </source>
</evidence>
<dbReference type="EMBL" id="VCGU01000005">
    <property type="protein sequence ID" value="TRY74908.1"/>
    <property type="molecule type" value="Genomic_DNA"/>
</dbReference>
<accession>A0A553PB57</accession>
<dbReference type="AlphaFoldDB" id="A0A553PB57"/>
<keyword evidence="3" id="KW-0249">Electron transport</keyword>
<keyword evidence="2" id="KW-0813">Transport</keyword>
<evidence type="ECO:0000256" key="2">
    <source>
        <dbReference type="ARBA" id="ARBA00022448"/>
    </source>
</evidence>
<evidence type="ECO:0000256" key="3">
    <source>
        <dbReference type="ARBA" id="ARBA00022982"/>
    </source>
</evidence>
<dbReference type="STRING" id="6832.A0A553PB57"/>
<evidence type="ECO:0000313" key="8">
    <source>
        <dbReference type="Proteomes" id="UP000318571"/>
    </source>
</evidence>
<protein>
    <recommendedName>
        <fullName evidence="6">Thioredoxin domain-containing protein</fullName>
    </recommendedName>
</protein>
<dbReference type="OMA" id="VLVIMQN"/>
<keyword evidence="8" id="KW-1185">Reference proteome</keyword>
<dbReference type="PANTHER" id="PTHR43601:SF3">
    <property type="entry name" value="THIOREDOXIN, MITOCHONDRIAL"/>
    <property type="match status" value="1"/>
</dbReference>
<reference evidence="7 8" key="1">
    <citation type="journal article" date="2018" name="Nat. Ecol. Evol.">
        <title>Genomic signatures of mitonuclear coevolution across populations of Tigriopus californicus.</title>
        <authorList>
            <person name="Barreto F.S."/>
            <person name="Watson E.T."/>
            <person name="Lima T.G."/>
            <person name="Willett C.S."/>
            <person name="Edmands S."/>
            <person name="Li W."/>
            <person name="Burton R.S."/>
        </authorList>
    </citation>
    <scope>NUCLEOTIDE SEQUENCE [LARGE SCALE GENOMIC DNA]</scope>
    <source>
        <strain evidence="7 8">San Diego</strain>
    </source>
</reference>
<evidence type="ECO:0000256" key="5">
    <source>
        <dbReference type="ARBA" id="ARBA00023284"/>
    </source>
</evidence>
<keyword evidence="5" id="KW-0676">Redox-active center</keyword>
<dbReference type="CDD" id="cd02947">
    <property type="entry name" value="TRX_family"/>
    <property type="match status" value="1"/>
</dbReference>
<gene>
    <name evidence="7" type="ORF">TCAL_00512</name>
</gene>
<dbReference type="PROSITE" id="PS00194">
    <property type="entry name" value="THIOREDOXIN_1"/>
    <property type="match status" value="1"/>
</dbReference>
<keyword evidence="4" id="KW-1015">Disulfide bond</keyword>
<dbReference type="Gene3D" id="3.40.30.10">
    <property type="entry name" value="Glutaredoxin"/>
    <property type="match status" value="1"/>
</dbReference>
<sequence length="137" mass="14982">MFIQKLLSQQWPVGRGLIHRCLSTSLIRRDTFTIQDEDDFKEKVLSNPDPVIVDFSATWCGPCKMLTPRLDAAIAATEGKVHLAVVDIDELGDLAMDHGVQAVPTVVAMKGGKAVDKFVGLLDEDKLAAFVDKAQMS</sequence>